<dbReference type="WBParaSite" id="ACAC_0000379001-mRNA-1">
    <property type="protein sequence ID" value="ACAC_0000379001-mRNA-1"/>
    <property type="gene ID" value="ACAC_0000379001"/>
</dbReference>
<name>A0A0K0D145_ANGCA</name>
<evidence type="ECO:0000313" key="2">
    <source>
        <dbReference type="WBParaSite" id="ACAC_0000379001-mRNA-1"/>
    </source>
</evidence>
<protein>
    <submittedName>
        <fullName evidence="2">Uncharacterized protein</fullName>
    </submittedName>
</protein>
<dbReference type="Proteomes" id="UP000035642">
    <property type="component" value="Unassembled WGS sequence"/>
</dbReference>
<accession>A0A0K0D145</accession>
<reference evidence="2" key="2">
    <citation type="submission" date="2017-02" db="UniProtKB">
        <authorList>
            <consortium name="WormBaseParasite"/>
        </authorList>
    </citation>
    <scope>IDENTIFICATION</scope>
</reference>
<dbReference type="AlphaFoldDB" id="A0A0K0D145"/>
<organism evidence="1 2">
    <name type="scientific">Angiostrongylus cantonensis</name>
    <name type="common">Rat lungworm</name>
    <dbReference type="NCBI Taxonomy" id="6313"/>
    <lineage>
        <taxon>Eukaryota</taxon>
        <taxon>Metazoa</taxon>
        <taxon>Ecdysozoa</taxon>
        <taxon>Nematoda</taxon>
        <taxon>Chromadorea</taxon>
        <taxon>Rhabditida</taxon>
        <taxon>Rhabditina</taxon>
        <taxon>Rhabditomorpha</taxon>
        <taxon>Strongyloidea</taxon>
        <taxon>Metastrongylidae</taxon>
        <taxon>Angiostrongylus</taxon>
    </lineage>
</organism>
<sequence>MLLLFLIIPLSLAQNLYGPSQLDQYARLLNSGNLGGFGFFQHALTQGTVRVGLPPLPLTHEEVMNQLTSTPHPPITRVTAIPTTPSTNPGGIYAVNTMVELPPMPESRYEQSFFYELLFFPYYY</sequence>
<reference evidence="1" key="1">
    <citation type="submission" date="2012-09" db="EMBL/GenBank/DDBJ databases">
        <authorList>
            <person name="Martin A.A."/>
        </authorList>
    </citation>
    <scope>NUCLEOTIDE SEQUENCE</scope>
</reference>
<evidence type="ECO:0000313" key="1">
    <source>
        <dbReference type="Proteomes" id="UP000035642"/>
    </source>
</evidence>
<keyword evidence="1" id="KW-1185">Reference proteome</keyword>
<proteinExistence type="predicted"/>